<dbReference type="CDD" id="cd00063">
    <property type="entry name" value="FN3"/>
    <property type="match status" value="1"/>
</dbReference>
<dbReference type="PATRIC" id="fig|1231377.3.peg.2197"/>
<dbReference type="SUPFAM" id="SSF49265">
    <property type="entry name" value="Fibronectin type III"/>
    <property type="match status" value="1"/>
</dbReference>
<gene>
    <name evidence="1" type="ORF">C426_2218</name>
</gene>
<name>K2NS78_9LACT</name>
<dbReference type="InterPro" id="IPR003961">
    <property type="entry name" value="FN3_dom"/>
</dbReference>
<dbReference type="EMBL" id="AMQS01000047">
    <property type="protein sequence ID" value="EKF50438.1"/>
    <property type="molecule type" value="Genomic_DNA"/>
</dbReference>
<evidence type="ECO:0000313" key="2">
    <source>
        <dbReference type="Proteomes" id="UP000006787"/>
    </source>
</evidence>
<dbReference type="AlphaFoldDB" id="K2NS78"/>
<organism evidence="1 2">
    <name type="scientific">Lactococcus garvieae DCC43</name>
    <dbReference type="NCBI Taxonomy" id="1231377"/>
    <lineage>
        <taxon>Bacteria</taxon>
        <taxon>Bacillati</taxon>
        <taxon>Bacillota</taxon>
        <taxon>Bacilli</taxon>
        <taxon>Lactobacillales</taxon>
        <taxon>Streptococcaceae</taxon>
        <taxon>Lactococcus</taxon>
    </lineage>
</organism>
<dbReference type="InterPro" id="IPR036116">
    <property type="entry name" value="FN3_sf"/>
</dbReference>
<dbReference type="Proteomes" id="UP000006787">
    <property type="component" value="Unassembled WGS sequence"/>
</dbReference>
<dbReference type="Gene3D" id="2.60.40.10">
    <property type="entry name" value="Immunoglobulins"/>
    <property type="match status" value="1"/>
</dbReference>
<comment type="caution">
    <text evidence="1">The sequence shown here is derived from an EMBL/GenBank/DDBJ whole genome shotgun (WGS) entry which is preliminary data.</text>
</comment>
<dbReference type="InterPro" id="IPR013783">
    <property type="entry name" value="Ig-like_fold"/>
</dbReference>
<accession>K2NS78</accession>
<proteinExistence type="predicted"/>
<dbReference type="eggNOG" id="ENOG502ZKXJ">
    <property type="taxonomic scope" value="Bacteria"/>
</dbReference>
<evidence type="ECO:0000313" key="1">
    <source>
        <dbReference type="EMBL" id="EKF50438.1"/>
    </source>
</evidence>
<sequence>MGFQVTKSLHPNAPQNVTGVINSDGSIKLDWGSVDEAQSYLTHYSEANHADPKDAKFMGYSETNSWTLQAANVPVLETGDEIYLYVQAYKEKGEGADDVEKAAYLHDGEFTGSAWSAVVTLTKE</sequence>
<reference evidence="1 2" key="1">
    <citation type="journal article" date="2012" name="J. Bacteriol.">
        <title>Genome Sequence of the Bacteriocin-Producing Strain Lactococcus garvieae DCC43.</title>
        <authorList>
            <person name="Gabrielsen C."/>
            <person name="Brede D.A."/>
            <person name="Hernandez P.E."/>
            <person name="Nes I.F."/>
            <person name="Diep D.B."/>
        </authorList>
    </citation>
    <scope>NUCLEOTIDE SEQUENCE [LARGE SCALE GENOMIC DNA]</scope>
    <source>
        <strain evidence="1 2">DCC43</strain>
    </source>
</reference>
<protein>
    <submittedName>
        <fullName evidence="1">Uncharacterized protein</fullName>
    </submittedName>
</protein>